<comment type="caution">
    <text evidence="5">The sequence shown here is derived from an EMBL/GenBank/DDBJ whole genome shotgun (WGS) entry which is preliminary data.</text>
</comment>
<keyword evidence="6" id="KW-1185">Reference proteome</keyword>
<dbReference type="PANTHER" id="PTHR43710">
    <property type="entry name" value="2-HYDROXYACYL-COA LYASE"/>
    <property type="match status" value="1"/>
</dbReference>
<dbReference type="InterPro" id="IPR045025">
    <property type="entry name" value="HACL1-like"/>
</dbReference>
<evidence type="ECO:0000256" key="3">
    <source>
        <dbReference type="ARBA" id="ARBA00022842"/>
    </source>
</evidence>
<name>A0A8J2L8B7_9HEXA</name>
<evidence type="ECO:0000313" key="5">
    <source>
        <dbReference type="EMBL" id="CAG7830050.1"/>
    </source>
</evidence>
<dbReference type="OrthoDB" id="16262at2759"/>
<dbReference type="GO" id="GO:0030976">
    <property type="term" value="F:thiamine pyrophosphate binding"/>
    <property type="evidence" value="ECO:0007669"/>
    <property type="project" value="InterPro"/>
</dbReference>
<evidence type="ECO:0000256" key="4">
    <source>
        <dbReference type="ARBA" id="ARBA00023239"/>
    </source>
</evidence>
<evidence type="ECO:0000313" key="6">
    <source>
        <dbReference type="Proteomes" id="UP000708208"/>
    </source>
</evidence>
<keyword evidence="3" id="KW-0460">Magnesium</keyword>
<proteinExistence type="predicted"/>
<reference evidence="5" key="1">
    <citation type="submission" date="2021-06" db="EMBL/GenBank/DDBJ databases">
        <authorList>
            <person name="Hodson N. C."/>
            <person name="Mongue J. A."/>
            <person name="Jaron S. K."/>
        </authorList>
    </citation>
    <scope>NUCLEOTIDE SEQUENCE</scope>
</reference>
<dbReference type="GO" id="GO:0001561">
    <property type="term" value="P:fatty acid alpha-oxidation"/>
    <property type="evidence" value="ECO:0007669"/>
    <property type="project" value="TreeGrafter"/>
</dbReference>
<feature type="non-terminal residue" evidence="5">
    <location>
        <position position="101"/>
    </location>
</feature>
<gene>
    <name evidence="5" type="ORF">AFUS01_LOCUS39877</name>
</gene>
<accession>A0A8J2L8B7</accession>
<organism evidence="5 6">
    <name type="scientific">Allacma fusca</name>
    <dbReference type="NCBI Taxonomy" id="39272"/>
    <lineage>
        <taxon>Eukaryota</taxon>
        <taxon>Metazoa</taxon>
        <taxon>Ecdysozoa</taxon>
        <taxon>Arthropoda</taxon>
        <taxon>Hexapoda</taxon>
        <taxon>Collembola</taxon>
        <taxon>Symphypleona</taxon>
        <taxon>Sminthuridae</taxon>
        <taxon>Allacma</taxon>
    </lineage>
</organism>
<evidence type="ECO:0000256" key="1">
    <source>
        <dbReference type="ARBA" id="ARBA00001964"/>
    </source>
</evidence>
<dbReference type="GO" id="GO:0046872">
    <property type="term" value="F:metal ion binding"/>
    <property type="evidence" value="ECO:0007669"/>
    <property type="project" value="UniProtKB-KW"/>
</dbReference>
<comment type="cofactor">
    <cofactor evidence="1">
        <name>thiamine diphosphate</name>
        <dbReference type="ChEBI" id="CHEBI:58937"/>
    </cofactor>
</comment>
<keyword evidence="2" id="KW-0479">Metal-binding</keyword>
<protein>
    <submittedName>
        <fullName evidence="5">Uncharacterized protein</fullName>
    </submittedName>
</protein>
<dbReference type="Proteomes" id="UP000708208">
    <property type="component" value="Unassembled WGS sequence"/>
</dbReference>
<evidence type="ECO:0000256" key="2">
    <source>
        <dbReference type="ARBA" id="ARBA00022723"/>
    </source>
</evidence>
<dbReference type="EMBL" id="CAJVCH010553990">
    <property type="protein sequence ID" value="CAG7830050.1"/>
    <property type="molecule type" value="Genomic_DNA"/>
</dbReference>
<dbReference type="AlphaFoldDB" id="A0A8J2L8B7"/>
<sequence length="101" mass="11456">MLHFGQPPRFNPNVKIIQVDVEPEEFHQNIPTEVSLAGDVNAISAQLVETVAKSKLQFSKQSTWWADLQKKIELNKKTVEAFVKDTSPPLNYYATLSTIQE</sequence>
<dbReference type="GO" id="GO:0016829">
    <property type="term" value="F:lyase activity"/>
    <property type="evidence" value="ECO:0007669"/>
    <property type="project" value="UniProtKB-KW"/>
</dbReference>
<dbReference type="GO" id="GO:0005777">
    <property type="term" value="C:peroxisome"/>
    <property type="evidence" value="ECO:0007669"/>
    <property type="project" value="TreeGrafter"/>
</dbReference>
<dbReference type="PANTHER" id="PTHR43710:SF2">
    <property type="entry name" value="2-HYDROXYACYL-COA LYASE 1"/>
    <property type="match status" value="1"/>
</dbReference>
<keyword evidence="4" id="KW-0456">Lyase</keyword>